<proteinExistence type="inferred from homology"/>
<keyword evidence="4 12" id="KW-0858">Xylan degradation</keyword>
<evidence type="ECO:0000256" key="1">
    <source>
        <dbReference type="ARBA" id="ARBA00000681"/>
    </source>
</evidence>
<feature type="signal peptide" evidence="10">
    <location>
        <begin position="1"/>
        <end position="19"/>
    </location>
</feature>
<evidence type="ECO:0000256" key="5">
    <source>
        <dbReference type="ARBA" id="ARBA00022729"/>
    </source>
</evidence>
<accession>A0A1H9DMY2</accession>
<feature type="domain" description="GH10" evidence="11">
    <location>
        <begin position="231"/>
        <end position="530"/>
    </location>
</feature>
<gene>
    <name evidence="12" type="ORF">SAMN05421824_1273</name>
</gene>
<dbReference type="Proteomes" id="UP000198999">
    <property type="component" value="Unassembled WGS sequence"/>
</dbReference>
<dbReference type="InterPro" id="IPR008979">
    <property type="entry name" value="Galactose-bd-like_sf"/>
</dbReference>
<dbReference type="PANTHER" id="PTHR31490:SF88">
    <property type="entry name" value="BETA-XYLANASE"/>
    <property type="match status" value="1"/>
</dbReference>
<dbReference type="EC" id="3.2.1.8" evidence="3"/>
<keyword evidence="5 10" id="KW-0732">Signal</keyword>
<evidence type="ECO:0000313" key="12">
    <source>
        <dbReference type="EMBL" id="SEQ14068.1"/>
    </source>
</evidence>
<keyword evidence="9" id="KW-0624">Polysaccharide degradation</keyword>
<evidence type="ECO:0000256" key="8">
    <source>
        <dbReference type="ARBA" id="ARBA00023295"/>
    </source>
</evidence>
<evidence type="ECO:0000256" key="3">
    <source>
        <dbReference type="ARBA" id="ARBA00012590"/>
    </source>
</evidence>
<protein>
    <recommendedName>
        <fullName evidence="3">endo-1,4-beta-xylanase</fullName>
        <ecNumber evidence="3">3.2.1.8</ecNumber>
    </recommendedName>
</protein>
<evidence type="ECO:0000256" key="7">
    <source>
        <dbReference type="ARBA" id="ARBA00023277"/>
    </source>
</evidence>
<dbReference type="Pfam" id="PF00331">
    <property type="entry name" value="Glyco_hydro_10"/>
    <property type="match status" value="1"/>
</dbReference>
<keyword evidence="8 12" id="KW-0326">Glycosidase</keyword>
<keyword evidence="6 12" id="KW-0378">Hydrolase</keyword>
<evidence type="ECO:0000256" key="4">
    <source>
        <dbReference type="ARBA" id="ARBA00022651"/>
    </source>
</evidence>
<dbReference type="SUPFAM" id="SSF49785">
    <property type="entry name" value="Galactose-binding domain-like"/>
    <property type="match status" value="1"/>
</dbReference>
<dbReference type="SMART" id="SM00633">
    <property type="entry name" value="Glyco_10"/>
    <property type="match status" value="1"/>
</dbReference>
<dbReference type="AlphaFoldDB" id="A0A1H9DMY2"/>
<organism evidence="12 13">
    <name type="scientific">Hyunsoonleella jejuensis</name>
    <dbReference type="NCBI Taxonomy" id="419940"/>
    <lineage>
        <taxon>Bacteria</taxon>
        <taxon>Pseudomonadati</taxon>
        <taxon>Bacteroidota</taxon>
        <taxon>Flavobacteriia</taxon>
        <taxon>Flavobacteriales</taxon>
        <taxon>Flavobacteriaceae</taxon>
    </lineage>
</organism>
<feature type="chain" id="PRO_5011480487" description="endo-1,4-beta-xylanase" evidence="10">
    <location>
        <begin position="20"/>
        <end position="584"/>
    </location>
</feature>
<dbReference type="InterPro" id="IPR044846">
    <property type="entry name" value="GH10"/>
</dbReference>
<evidence type="ECO:0000256" key="2">
    <source>
        <dbReference type="ARBA" id="ARBA00007495"/>
    </source>
</evidence>
<dbReference type="PANTHER" id="PTHR31490">
    <property type="entry name" value="GLYCOSYL HYDROLASE"/>
    <property type="match status" value="1"/>
</dbReference>
<dbReference type="STRING" id="419940.SAMN05421824_1273"/>
<dbReference type="SUPFAM" id="SSF51445">
    <property type="entry name" value="(Trans)glycosidases"/>
    <property type="match status" value="1"/>
</dbReference>
<sequence length="584" mass="66592">MKRLIFQLIVCILSFSAFAQSSTINGEDLILGDKLKHLSTNKNYGKVTATTDTIANTPIIEFETFVQPKFIYNCATALPIKNGNYKAGTVFLVSFDARTVKSSLETGEAKVNVLFRQTDSYKDNLVTTQSISSNWQTYYLPFEANVPLKEEAFKLVFHYGFKPQSFQIKNLKFEVFPKGTSINSLPKTKITYSGMEPDAPWRASAIKRIDSLRKGNFKIQLVKNNVPVANQAVSIKLKKHAFLFGAAVNAKDIVEDQTYYSNFKKAFNLAVPANDLKIKTWRWEVKRPTTMEALQMLNKDNIKVKGHVLIWPGFNYLTPIFKEKEDDPKAITKLTEDHVETMLEVTKGKVSHWDVVNEAYTNQDLQTITGSEDILYNGFRALKAKQPNVLAFTNEYGIISKGGLDTQKQHWYYDFVKRIDENTEGLIDGIGIQCHIGSDLTPPEKVIEILDFYGQLDKEISISEFTMDIQDPEIREQYTKDFMIATLSHPKVREFLFWGFVEDERKKVDVYNKDWSLGAMGKAFFSLVHDQWNTNLVGNSNERGVIDGTGFYGEYEYAFLDGNKLIKGTFSVKPNQTNFKKIEL</sequence>
<keyword evidence="7" id="KW-0119">Carbohydrate metabolism</keyword>
<dbReference type="Gene3D" id="2.60.120.260">
    <property type="entry name" value="Galactose-binding domain-like"/>
    <property type="match status" value="1"/>
</dbReference>
<dbReference type="PROSITE" id="PS51760">
    <property type="entry name" value="GH10_2"/>
    <property type="match status" value="1"/>
</dbReference>
<dbReference type="InterPro" id="IPR017853">
    <property type="entry name" value="GH"/>
</dbReference>
<keyword evidence="13" id="KW-1185">Reference proteome</keyword>
<reference evidence="12 13" key="1">
    <citation type="submission" date="2016-10" db="EMBL/GenBank/DDBJ databases">
        <authorList>
            <person name="de Groot N.N."/>
        </authorList>
    </citation>
    <scope>NUCLEOTIDE SEQUENCE [LARGE SCALE GENOMIC DNA]</scope>
    <source>
        <strain evidence="12 13">DSM 21035</strain>
    </source>
</reference>
<evidence type="ECO:0000259" key="11">
    <source>
        <dbReference type="PROSITE" id="PS51760"/>
    </source>
</evidence>
<dbReference type="InterPro" id="IPR001000">
    <property type="entry name" value="GH10_dom"/>
</dbReference>
<comment type="catalytic activity">
    <reaction evidence="1">
        <text>Endohydrolysis of (1-&gt;4)-beta-D-xylosidic linkages in xylans.</text>
        <dbReference type="EC" id="3.2.1.8"/>
    </reaction>
</comment>
<dbReference type="RefSeq" id="WP_177176552.1">
    <property type="nucleotide sequence ID" value="NZ_FOFN01000001.1"/>
</dbReference>
<evidence type="ECO:0000256" key="10">
    <source>
        <dbReference type="SAM" id="SignalP"/>
    </source>
</evidence>
<name>A0A1H9DMY2_9FLAO</name>
<evidence type="ECO:0000256" key="6">
    <source>
        <dbReference type="ARBA" id="ARBA00022801"/>
    </source>
</evidence>
<evidence type="ECO:0000256" key="9">
    <source>
        <dbReference type="ARBA" id="ARBA00023326"/>
    </source>
</evidence>
<dbReference type="GO" id="GO:0045493">
    <property type="term" value="P:xylan catabolic process"/>
    <property type="evidence" value="ECO:0007669"/>
    <property type="project" value="UniProtKB-KW"/>
</dbReference>
<dbReference type="EMBL" id="FOFN01000001">
    <property type="protein sequence ID" value="SEQ14068.1"/>
    <property type="molecule type" value="Genomic_DNA"/>
</dbReference>
<dbReference type="Gene3D" id="3.20.20.80">
    <property type="entry name" value="Glycosidases"/>
    <property type="match status" value="1"/>
</dbReference>
<comment type="similarity">
    <text evidence="2">Belongs to the glycosyl hydrolase 10 (cellulase F) family.</text>
</comment>
<evidence type="ECO:0000313" key="13">
    <source>
        <dbReference type="Proteomes" id="UP000198999"/>
    </source>
</evidence>
<dbReference type="GO" id="GO:0031176">
    <property type="term" value="F:endo-1,4-beta-xylanase activity"/>
    <property type="evidence" value="ECO:0007669"/>
    <property type="project" value="UniProtKB-EC"/>
</dbReference>